<evidence type="ECO:0000313" key="5">
    <source>
        <dbReference type="EMBL" id="URE29785.1"/>
    </source>
</evidence>
<keyword evidence="6" id="KW-1185">Reference proteome</keyword>
<accession>A0A9E7HAS8</accession>
<dbReference type="Gene3D" id="2.60.40.790">
    <property type="match status" value="1"/>
</dbReference>
<dbReference type="SUPFAM" id="SSF49764">
    <property type="entry name" value="HSP20-like chaperones"/>
    <property type="match status" value="1"/>
</dbReference>
<dbReference type="EMBL" id="CP097510">
    <property type="protein sequence ID" value="URE29785.1"/>
    <property type="molecule type" value="Genomic_DNA"/>
</dbReference>
<dbReference type="PROSITE" id="PS01031">
    <property type="entry name" value="SHSP"/>
    <property type="match status" value="1"/>
</dbReference>
<dbReference type="PANTHER" id="PTHR11527">
    <property type="entry name" value="HEAT-SHOCK PROTEIN 20 FAMILY MEMBER"/>
    <property type="match status" value="1"/>
</dbReference>
<evidence type="ECO:0000256" key="1">
    <source>
        <dbReference type="ARBA" id="ARBA00023016"/>
    </source>
</evidence>
<keyword evidence="1 5" id="KW-0346">Stress response</keyword>
<name>A0A9E7HAS8_9LILI</name>
<dbReference type="InterPro" id="IPR002068">
    <property type="entry name" value="A-crystallin/Hsp20_dom"/>
</dbReference>
<dbReference type="AlphaFoldDB" id="A0A9E7HAS8"/>
<evidence type="ECO:0000256" key="2">
    <source>
        <dbReference type="PROSITE-ProRule" id="PRU00285"/>
    </source>
</evidence>
<reference evidence="5" key="1">
    <citation type="submission" date="2022-05" db="EMBL/GenBank/DDBJ databases">
        <title>The Musa troglodytarum L. genome provides insights into the mechanism of non-climacteric behaviour and enrichment of carotenoids.</title>
        <authorList>
            <person name="Wang J."/>
        </authorList>
    </citation>
    <scope>NUCLEOTIDE SEQUENCE</scope>
    <source>
        <tissue evidence="5">Leaf</tissue>
    </source>
</reference>
<dbReference type="InterPro" id="IPR008978">
    <property type="entry name" value="HSP20-like_chaperone"/>
</dbReference>
<dbReference type="CDD" id="cd06472">
    <property type="entry name" value="ACD_ScHsp26_like"/>
    <property type="match status" value="1"/>
</dbReference>
<feature type="domain" description="SHSP" evidence="4">
    <location>
        <begin position="73"/>
        <end position="190"/>
    </location>
</feature>
<organism evidence="5 6">
    <name type="scientific">Musa troglodytarum</name>
    <name type="common">fe'i banana</name>
    <dbReference type="NCBI Taxonomy" id="320322"/>
    <lineage>
        <taxon>Eukaryota</taxon>
        <taxon>Viridiplantae</taxon>
        <taxon>Streptophyta</taxon>
        <taxon>Embryophyta</taxon>
        <taxon>Tracheophyta</taxon>
        <taxon>Spermatophyta</taxon>
        <taxon>Magnoliopsida</taxon>
        <taxon>Liliopsida</taxon>
        <taxon>Zingiberales</taxon>
        <taxon>Musaceae</taxon>
        <taxon>Musa</taxon>
    </lineage>
</organism>
<comment type="similarity">
    <text evidence="2 3">Belongs to the small heat shock protein (HSP20) family.</text>
</comment>
<dbReference type="InterPro" id="IPR031107">
    <property type="entry name" value="Small_HSP"/>
</dbReference>
<protein>
    <submittedName>
        <fullName evidence="5">Heat shock</fullName>
    </submittedName>
</protein>
<gene>
    <name evidence="5" type="ORF">MUK42_17648</name>
</gene>
<dbReference type="OrthoDB" id="1245404at2759"/>
<evidence type="ECO:0000313" key="6">
    <source>
        <dbReference type="Proteomes" id="UP001055439"/>
    </source>
</evidence>
<proteinExistence type="inferred from homology"/>
<evidence type="ECO:0000259" key="4">
    <source>
        <dbReference type="PROSITE" id="PS01031"/>
    </source>
</evidence>
<evidence type="ECO:0000256" key="3">
    <source>
        <dbReference type="RuleBase" id="RU003616"/>
    </source>
</evidence>
<sequence length="190" mass="20627">MLLFLSFSANVALRPLPVVRYKTPLRSTPSHASLPRCLLCGKRTAAMSIVQDSGLDPFAQGLWDSSSAAPPSAAAAAELPGMQVDWKETGEVHVIKADLPGVRREEVKVELESGGRVLQISGERRREVQETGSTWRQVERSSGRFMRRLSLPANAKVEGVKASMEHGVLTVVVPKAEVNQPRLESAQMSG</sequence>
<dbReference type="Proteomes" id="UP001055439">
    <property type="component" value="Chromosome 8"/>
</dbReference>
<dbReference type="Pfam" id="PF00011">
    <property type="entry name" value="HSP20"/>
    <property type="match status" value="1"/>
</dbReference>